<evidence type="ECO:0000256" key="3">
    <source>
        <dbReference type="ARBA" id="ARBA00022989"/>
    </source>
</evidence>
<organism evidence="7 8">
    <name type="scientific">Virgisporangium ochraceum</name>
    <dbReference type="NCBI Taxonomy" id="65505"/>
    <lineage>
        <taxon>Bacteria</taxon>
        <taxon>Bacillati</taxon>
        <taxon>Actinomycetota</taxon>
        <taxon>Actinomycetes</taxon>
        <taxon>Micromonosporales</taxon>
        <taxon>Micromonosporaceae</taxon>
        <taxon>Virgisporangium</taxon>
    </lineage>
</organism>
<feature type="transmembrane region" description="Helical" evidence="5">
    <location>
        <begin position="74"/>
        <end position="92"/>
    </location>
</feature>
<dbReference type="PROSITE" id="PS50850">
    <property type="entry name" value="MFS"/>
    <property type="match status" value="1"/>
</dbReference>
<dbReference type="SUPFAM" id="SSF103473">
    <property type="entry name" value="MFS general substrate transporter"/>
    <property type="match status" value="1"/>
</dbReference>
<evidence type="ECO:0000256" key="1">
    <source>
        <dbReference type="ARBA" id="ARBA00004651"/>
    </source>
</evidence>
<evidence type="ECO:0000313" key="8">
    <source>
        <dbReference type="Proteomes" id="UP000635606"/>
    </source>
</evidence>
<comment type="subcellular location">
    <subcellularLocation>
        <location evidence="1">Cell membrane</location>
        <topology evidence="1">Multi-pass membrane protein</topology>
    </subcellularLocation>
</comment>
<reference evidence="7" key="1">
    <citation type="submission" date="2021-01" db="EMBL/GenBank/DDBJ databases">
        <title>Whole genome shotgun sequence of Virgisporangium ochraceum NBRC 16418.</title>
        <authorList>
            <person name="Komaki H."/>
            <person name="Tamura T."/>
        </authorList>
    </citation>
    <scope>NUCLEOTIDE SEQUENCE</scope>
    <source>
        <strain evidence="7">NBRC 16418</strain>
    </source>
</reference>
<dbReference type="InterPro" id="IPR036259">
    <property type="entry name" value="MFS_trans_sf"/>
</dbReference>
<feature type="transmembrane region" description="Helical" evidence="5">
    <location>
        <begin position="215"/>
        <end position="233"/>
    </location>
</feature>
<feature type="transmembrane region" description="Helical" evidence="5">
    <location>
        <begin position="127"/>
        <end position="149"/>
    </location>
</feature>
<feature type="transmembrane region" description="Helical" evidence="5">
    <location>
        <begin position="12"/>
        <end position="32"/>
    </location>
</feature>
<dbReference type="InterPro" id="IPR020846">
    <property type="entry name" value="MFS_dom"/>
</dbReference>
<dbReference type="Pfam" id="PF07690">
    <property type="entry name" value="MFS_1"/>
    <property type="match status" value="1"/>
</dbReference>
<feature type="transmembrane region" description="Helical" evidence="5">
    <location>
        <begin position="44"/>
        <end position="67"/>
    </location>
</feature>
<dbReference type="AlphaFoldDB" id="A0A8J4EAQ3"/>
<dbReference type="InterPro" id="IPR051788">
    <property type="entry name" value="MFS_Transporter"/>
</dbReference>
<evidence type="ECO:0000256" key="2">
    <source>
        <dbReference type="ARBA" id="ARBA00022692"/>
    </source>
</evidence>
<feature type="transmembrane region" description="Helical" evidence="5">
    <location>
        <begin position="310"/>
        <end position="329"/>
    </location>
</feature>
<keyword evidence="2 5" id="KW-0812">Transmembrane</keyword>
<evidence type="ECO:0000256" key="5">
    <source>
        <dbReference type="SAM" id="Phobius"/>
    </source>
</evidence>
<dbReference type="Gene3D" id="1.20.1250.20">
    <property type="entry name" value="MFS general substrate transporter like domains"/>
    <property type="match status" value="2"/>
</dbReference>
<dbReference type="GO" id="GO:0005886">
    <property type="term" value="C:plasma membrane"/>
    <property type="evidence" value="ECO:0007669"/>
    <property type="project" value="UniProtKB-SubCell"/>
</dbReference>
<accession>A0A8J4EAQ3</accession>
<keyword evidence="3 5" id="KW-1133">Transmembrane helix</keyword>
<comment type="caution">
    <text evidence="7">The sequence shown here is derived from an EMBL/GenBank/DDBJ whole genome shotgun (WGS) entry which is preliminary data.</text>
</comment>
<evidence type="ECO:0000256" key="4">
    <source>
        <dbReference type="ARBA" id="ARBA00023136"/>
    </source>
</evidence>
<feature type="transmembrane region" description="Helical" evidence="5">
    <location>
        <begin position="285"/>
        <end position="304"/>
    </location>
</feature>
<name>A0A8J4EAQ3_9ACTN</name>
<dbReference type="InterPro" id="IPR011701">
    <property type="entry name" value="MFS"/>
</dbReference>
<dbReference type="CDD" id="cd17393">
    <property type="entry name" value="MFS_MosC_like"/>
    <property type="match status" value="1"/>
</dbReference>
<dbReference type="RefSeq" id="WP_203927720.1">
    <property type="nucleotide sequence ID" value="NZ_BOPH01000031.1"/>
</dbReference>
<protein>
    <submittedName>
        <fullName evidence="7">MFS transporter</fullName>
    </submittedName>
</protein>
<feature type="transmembrane region" description="Helical" evidence="5">
    <location>
        <begin position="349"/>
        <end position="366"/>
    </location>
</feature>
<proteinExistence type="predicted"/>
<gene>
    <name evidence="7" type="ORF">Voc01_026960</name>
</gene>
<dbReference type="Proteomes" id="UP000635606">
    <property type="component" value="Unassembled WGS sequence"/>
</dbReference>
<feature type="transmembrane region" description="Helical" evidence="5">
    <location>
        <begin position="372"/>
        <end position="389"/>
    </location>
</feature>
<evidence type="ECO:0000259" key="6">
    <source>
        <dbReference type="PROSITE" id="PS50850"/>
    </source>
</evidence>
<feature type="transmembrane region" description="Helical" evidence="5">
    <location>
        <begin position="253"/>
        <end position="273"/>
    </location>
</feature>
<sequence>MDSRTRRARVAVAMAFFAQGFCFAALLTQTNVLKDRFGFSDGELSLVLLVVPVVAGVGSVLAGYAATRVGSGPVLRVGGVLVAIAVAGTGASTEVPQLFAALTALGVGLGAVDATMNMQGYAVERRYARPVLSSLHGVWSVGAMAGALTTAGTSELDFTTFQSLGTAAAIGAAIALCAGPLLLRRAEFDTAPADTAPAIGGPGDAPLGAPAAAPLPWGPIVLLGIAMMAMYIADSATSNWSAVFLDDVLSASQSVAALGLFFYQTFMVLGRAVNDRLVRRYGPVPIVRVGASIGVVGLLVVAVAPVPAVALAGFALQGLGLCVVVPLSFSAAGRLDPADTGVAIARVNLFNYAGFVIGAGLIGAVAELASLRLAFAVPAALTLVIVLLARSFAGRPAPLVGQPA</sequence>
<keyword evidence="8" id="KW-1185">Reference proteome</keyword>
<dbReference type="PANTHER" id="PTHR23514:SF13">
    <property type="entry name" value="INNER MEMBRANE PROTEIN YBJJ"/>
    <property type="match status" value="1"/>
</dbReference>
<dbReference type="PANTHER" id="PTHR23514">
    <property type="entry name" value="BYPASS OF STOP CODON PROTEIN 6"/>
    <property type="match status" value="1"/>
</dbReference>
<feature type="domain" description="Major facilitator superfamily (MFS) profile" evidence="6">
    <location>
        <begin position="8"/>
        <end position="397"/>
    </location>
</feature>
<evidence type="ECO:0000313" key="7">
    <source>
        <dbReference type="EMBL" id="GIJ67779.1"/>
    </source>
</evidence>
<feature type="transmembrane region" description="Helical" evidence="5">
    <location>
        <begin position="161"/>
        <end position="183"/>
    </location>
</feature>
<keyword evidence="4 5" id="KW-0472">Membrane</keyword>
<dbReference type="EMBL" id="BOPH01000031">
    <property type="protein sequence ID" value="GIJ67779.1"/>
    <property type="molecule type" value="Genomic_DNA"/>
</dbReference>
<dbReference type="GO" id="GO:0022857">
    <property type="term" value="F:transmembrane transporter activity"/>
    <property type="evidence" value="ECO:0007669"/>
    <property type="project" value="InterPro"/>
</dbReference>
<feature type="transmembrane region" description="Helical" evidence="5">
    <location>
        <begin position="98"/>
        <end position="115"/>
    </location>
</feature>